<reference evidence="1" key="2">
    <citation type="journal article" date="2021" name="PeerJ">
        <title>Extensive microbial diversity within the chicken gut microbiome revealed by metagenomics and culture.</title>
        <authorList>
            <person name="Gilroy R."/>
            <person name="Ravi A."/>
            <person name="Getino M."/>
            <person name="Pursley I."/>
            <person name="Horton D.L."/>
            <person name="Alikhan N.F."/>
            <person name="Baker D."/>
            <person name="Gharbi K."/>
            <person name="Hall N."/>
            <person name="Watson M."/>
            <person name="Adriaenssens E.M."/>
            <person name="Foster-Nyarko E."/>
            <person name="Jarju S."/>
            <person name="Secka A."/>
            <person name="Antonio M."/>
            <person name="Oren A."/>
            <person name="Chaudhuri R.R."/>
            <person name="La Ragione R."/>
            <person name="Hildebrand F."/>
            <person name="Pallen M.J."/>
        </authorList>
    </citation>
    <scope>NUCLEOTIDE SEQUENCE</scope>
    <source>
        <strain evidence="1">CHK147-3167</strain>
    </source>
</reference>
<reference evidence="1" key="1">
    <citation type="submission" date="2020-10" db="EMBL/GenBank/DDBJ databases">
        <authorList>
            <person name="Gilroy R."/>
        </authorList>
    </citation>
    <scope>NUCLEOTIDE SEQUENCE</scope>
    <source>
        <strain evidence="1">CHK147-3167</strain>
    </source>
</reference>
<organism evidence="1 2">
    <name type="scientific">Candidatus Coprosoma intestinipullorum</name>
    <dbReference type="NCBI Taxonomy" id="2840752"/>
    <lineage>
        <taxon>Bacteria</taxon>
        <taxon>Bacillati</taxon>
        <taxon>Bacillota</taxon>
        <taxon>Bacillota incertae sedis</taxon>
        <taxon>Candidatus Coprosoma</taxon>
    </lineage>
</organism>
<accession>A0A9D0ZT36</accession>
<dbReference type="EMBL" id="DVFV01000096">
    <property type="protein sequence ID" value="HIQ91017.1"/>
    <property type="molecule type" value="Genomic_DNA"/>
</dbReference>
<protein>
    <submittedName>
        <fullName evidence="1">Uncharacterized protein</fullName>
    </submittedName>
</protein>
<proteinExistence type="predicted"/>
<evidence type="ECO:0000313" key="1">
    <source>
        <dbReference type="EMBL" id="HIQ91017.1"/>
    </source>
</evidence>
<dbReference type="Proteomes" id="UP000886786">
    <property type="component" value="Unassembled WGS sequence"/>
</dbReference>
<name>A0A9D0ZT36_9FIRM</name>
<comment type="caution">
    <text evidence="1">The sequence shown here is derived from an EMBL/GenBank/DDBJ whole genome shotgun (WGS) entry which is preliminary data.</text>
</comment>
<dbReference type="AlphaFoldDB" id="A0A9D0ZT36"/>
<evidence type="ECO:0000313" key="2">
    <source>
        <dbReference type="Proteomes" id="UP000886786"/>
    </source>
</evidence>
<gene>
    <name evidence="1" type="ORF">IAB27_05290</name>
</gene>
<sequence>MKLKNGMYVRSDKGHIFQYYDHRKTADSNYGFYTEYDEEFDIYHEWDDWGEIDNFYNIVKCSFDLIDLIEVGDYVNGYKVIDIIEPDVCGDENLTDRKIITEEPSYSAYNKTILNIDDVKSLVTKEMFERADIFA</sequence>